<keyword evidence="2" id="KW-1185">Reference proteome</keyword>
<dbReference type="Pfam" id="PF19866">
    <property type="entry name" value="DUF6339"/>
    <property type="match status" value="1"/>
</dbReference>
<proteinExistence type="predicted"/>
<evidence type="ECO:0000313" key="2">
    <source>
        <dbReference type="Proteomes" id="UP000320791"/>
    </source>
</evidence>
<comment type="caution">
    <text evidence="1">The sequence shown here is derived from an EMBL/GenBank/DDBJ whole genome shotgun (WGS) entry which is preliminary data.</text>
</comment>
<gene>
    <name evidence="1" type="ORF">FRX94_01010</name>
</gene>
<reference evidence="1 2" key="1">
    <citation type="submission" date="2019-08" db="EMBL/GenBank/DDBJ databases">
        <authorList>
            <person name="Lei W."/>
        </authorList>
    </citation>
    <scope>NUCLEOTIDE SEQUENCE [LARGE SCALE GENOMIC DNA]</scope>
    <source>
        <strain evidence="1 2">CCUG 58627</strain>
    </source>
</reference>
<evidence type="ECO:0000313" key="1">
    <source>
        <dbReference type="EMBL" id="TWT28802.1"/>
    </source>
</evidence>
<sequence>MNNPAESYFYYKLLDRAHAIELARQTISKSIARLQENNDVAHPLAHFDGICSNPVPDEYLLKLRDGVRQIAHKHGYPKGGDKQSMTVFDYEVGNYLYENMHMLPTQAADELVWNYFTLVLLPDVAKWRYPNRDRNPEYYAWLGQSRRNVFRRAWWRSFTFGSDINAVLSDNECSAILDRTTFGGNPRIAQAIAKEHISRFSEYANNPLSRQDNLRGVMVHFGRWTEIIDFDTLNDEQLELRVKEIFNSFLASVATAS</sequence>
<dbReference type="AlphaFoldDB" id="A0A5C5UT82"/>
<dbReference type="InterPro" id="IPR045920">
    <property type="entry name" value="DUF6339"/>
</dbReference>
<protein>
    <submittedName>
        <fullName evidence="1">Uncharacterized protein</fullName>
    </submittedName>
</protein>
<organism evidence="1 2">
    <name type="scientific">Corynebacterium canis</name>
    <dbReference type="NCBI Taxonomy" id="679663"/>
    <lineage>
        <taxon>Bacteria</taxon>
        <taxon>Bacillati</taxon>
        <taxon>Actinomycetota</taxon>
        <taxon>Actinomycetes</taxon>
        <taxon>Mycobacteriales</taxon>
        <taxon>Corynebacteriaceae</taxon>
        <taxon>Corynebacterium</taxon>
    </lineage>
</organism>
<dbReference type="RefSeq" id="WP_146323258.1">
    <property type="nucleotide sequence ID" value="NZ_BAABLR010000075.1"/>
</dbReference>
<name>A0A5C5UT82_9CORY</name>
<dbReference type="Proteomes" id="UP000320791">
    <property type="component" value="Unassembled WGS sequence"/>
</dbReference>
<dbReference type="OrthoDB" id="9813719at2"/>
<dbReference type="EMBL" id="VOHM01000002">
    <property type="protein sequence ID" value="TWT28802.1"/>
    <property type="molecule type" value="Genomic_DNA"/>
</dbReference>
<accession>A0A5C5UT82</accession>